<gene>
    <name evidence="9" type="ORF">GCM10009654_05300</name>
</gene>
<reference evidence="9 10" key="1">
    <citation type="journal article" date="2019" name="Int. J. Syst. Evol. Microbiol.">
        <title>The Global Catalogue of Microorganisms (GCM) 10K type strain sequencing project: providing services to taxonomists for standard genome sequencing and annotation.</title>
        <authorList>
            <consortium name="The Broad Institute Genomics Platform"/>
            <consortium name="The Broad Institute Genome Sequencing Center for Infectious Disease"/>
            <person name="Wu L."/>
            <person name="Ma J."/>
        </authorList>
    </citation>
    <scope>NUCLEOTIDE SEQUENCE [LARGE SCALE GENOMIC DNA]</scope>
    <source>
        <strain evidence="9 10">JCM 12696</strain>
    </source>
</reference>
<feature type="transmembrane region" description="Helical" evidence="6">
    <location>
        <begin position="95"/>
        <end position="120"/>
    </location>
</feature>
<comment type="caution">
    <text evidence="9">The sequence shown here is derived from an EMBL/GenBank/DDBJ whole genome shotgun (WGS) entry which is preliminary data.</text>
</comment>
<evidence type="ECO:0000313" key="10">
    <source>
        <dbReference type="Proteomes" id="UP001501371"/>
    </source>
</evidence>
<keyword evidence="3 6" id="KW-0812">Transmembrane</keyword>
<accession>A0ABN1UI06</accession>
<proteinExistence type="inferred from homology"/>
<feature type="signal peptide" evidence="7">
    <location>
        <begin position="1"/>
        <end position="19"/>
    </location>
</feature>
<feature type="transmembrane region" description="Helical" evidence="6">
    <location>
        <begin position="46"/>
        <end position="74"/>
    </location>
</feature>
<evidence type="ECO:0000256" key="1">
    <source>
        <dbReference type="ARBA" id="ARBA00004141"/>
    </source>
</evidence>
<feature type="transmembrane region" description="Helical" evidence="6">
    <location>
        <begin position="163"/>
        <end position="188"/>
    </location>
</feature>
<dbReference type="PANTHER" id="PTHR31272">
    <property type="entry name" value="CYTOCHROME C-TYPE BIOGENESIS PROTEIN HI_1454-RELATED"/>
    <property type="match status" value="1"/>
</dbReference>
<feature type="transmembrane region" description="Helical" evidence="6">
    <location>
        <begin position="208"/>
        <end position="230"/>
    </location>
</feature>
<evidence type="ECO:0000256" key="3">
    <source>
        <dbReference type="ARBA" id="ARBA00022692"/>
    </source>
</evidence>
<dbReference type="InterPro" id="IPR003834">
    <property type="entry name" value="Cyt_c_assmbl_TM_dom"/>
</dbReference>
<evidence type="ECO:0000256" key="4">
    <source>
        <dbReference type="ARBA" id="ARBA00022989"/>
    </source>
</evidence>
<dbReference type="Pfam" id="PF02683">
    <property type="entry name" value="DsbD_TM"/>
    <property type="match status" value="1"/>
</dbReference>
<evidence type="ECO:0000256" key="5">
    <source>
        <dbReference type="ARBA" id="ARBA00023136"/>
    </source>
</evidence>
<feature type="chain" id="PRO_5046061348" evidence="7">
    <location>
        <begin position="20"/>
        <end position="281"/>
    </location>
</feature>
<name>A0ABN1UI06_9ACTN</name>
<dbReference type="InterPro" id="IPR051790">
    <property type="entry name" value="Cytochrome_c-biogenesis_DsbD"/>
</dbReference>
<keyword evidence="7" id="KW-0732">Signal</keyword>
<evidence type="ECO:0000259" key="8">
    <source>
        <dbReference type="Pfam" id="PF02683"/>
    </source>
</evidence>
<organism evidence="9 10">
    <name type="scientific">Streptomyces hebeiensis</name>
    <dbReference type="NCBI Taxonomy" id="229486"/>
    <lineage>
        <taxon>Bacteria</taxon>
        <taxon>Bacillati</taxon>
        <taxon>Actinomycetota</taxon>
        <taxon>Actinomycetes</taxon>
        <taxon>Kitasatosporales</taxon>
        <taxon>Streptomycetaceae</taxon>
        <taxon>Streptomyces</taxon>
    </lineage>
</organism>
<comment type="similarity">
    <text evidence="2">Belongs to the DsbD family.</text>
</comment>
<keyword evidence="5 6" id="KW-0472">Membrane</keyword>
<feature type="transmembrane region" description="Helical" evidence="6">
    <location>
        <begin position="242"/>
        <end position="263"/>
    </location>
</feature>
<dbReference type="PANTHER" id="PTHR31272:SF4">
    <property type="entry name" value="CYTOCHROME C-TYPE BIOGENESIS PROTEIN HI_1454-RELATED"/>
    <property type="match status" value="1"/>
</dbReference>
<evidence type="ECO:0000256" key="2">
    <source>
        <dbReference type="ARBA" id="ARBA00006143"/>
    </source>
</evidence>
<evidence type="ECO:0000313" key="9">
    <source>
        <dbReference type="EMBL" id="GAA1152654.1"/>
    </source>
</evidence>
<evidence type="ECO:0000256" key="6">
    <source>
        <dbReference type="SAM" id="Phobius"/>
    </source>
</evidence>
<keyword evidence="4 6" id="KW-1133">Transmembrane helix</keyword>
<comment type="subcellular location">
    <subcellularLocation>
        <location evidence="1">Membrane</location>
        <topology evidence="1">Multi-pass membrane protein</topology>
    </subcellularLocation>
</comment>
<keyword evidence="10" id="KW-1185">Reference proteome</keyword>
<dbReference type="EMBL" id="BAAAKV010000003">
    <property type="protein sequence ID" value="GAA1152654.1"/>
    <property type="molecule type" value="Genomic_DNA"/>
</dbReference>
<evidence type="ECO:0000256" key="7">
    <source>
        <dbReference type="SAM" id="SignalP"/>
    </source>
</evidence>
<sequence>MQALAAAPGLLAAPSDAYAALAASPDAYTALAATSGMNETVYSGALLLALPIALLGGLVSFFSPCVLPLVPGYLSYVTGVSGTDLADARRGRMAAGAALFVLGFTVVFVSGGALFGYFGATLQSYRDVVSKVLGALMILMGAFFMGLMPWLTQREFRLHKRPVTGLAGAPLLGALFGVGWTPCLGPTISAVNTLALSQGSAGRGAILTVAYCLGLGLPFVVAAVAFRRALGAFAWVKRHYAWVMRIGGVMMILTGLALITGAWDLLVQQTQSWSDGFTVGI</sequence>
<feature type="domain" description="Cytochrome C biogenesis protein transmembrane" evidence="8">
    <location>
        <begin position="47"/>
        <end position="257"/>
    </location>
</feature>
<feature type="transmembrane region" description="Helical" evidence="6">
    <location>
        <begin position="132"/>
        <end position="151"/>
    </location>
</feature>
<protein>
    <submittedName>
        <fullName evidence="9">Cytochrome c biogenesis protein CcdA</fullName>
    </submittedName>
</protein>
<dbReference type="Proteomes" id="UP001501371">
    <property type="component" value="Unassembled WGS sequence"/>
</dbReference>